<feature type="region of interest" description="Disordered" evidence="1">
    <location>
        <begin position="87"/>
        <end position="110"/>
    </location>
</feature>
<evidence type="ECO:0000256" key="1">
    <source>
        <dbReference type="SAM" id="MobiDB-lite"/>
    </source>
</evidence>
<sequence length="110" mass="10695">MNGTDRGALGVHLAAAPAAAPTVLLTAVATVTRLISLPVRAVSSGSAPLDAPAHCGLAVWAAGLAFDAVGGHHPARFKAPPACTGRTSGFLPLSPRARTRPGAGGGGSTP</sequence>
<organism evidence="2 3">
    <name type="scientific">Streptomyces omiyaensis</name>
    <dbReference type="NCBI Taxonomy" id="68247"/>
    <lineage>
        <taxon>Bacteria</taxon>
        <taxon>Bacillati</taxon>
        <taxon>Actinomycetota</taxon>
        <taxon>Actinomycetes</taxon>
        <taxon>Kitasatosporales</taxon>
        <taxon>Streptomycetaceae</taxon>
        <taxon>Streptomyces</taxon>
    </lineage>
</organism>
<reference evidence="2 3" key="1">
    <citation type="submission" date="2024-10" db="EMBL/GenBank/DDBJ databases">
        <title>The Natural Products Discovery Center: Release of the First 8490 Sequenced Strains for Exploring Actinobacteria Biosynthetic Diversity.</title>
        <authorList>
            <person name="Kalkreuter E."/>
            <person name="Kautsar S.A."/>
            <person name="Yang D."/>
            <person name="Bader C.D."/>
            <person name="Teijaro C.N."/>
            <person name="Fluegel L."/>
            <person name="Davis C.M."/>
            <person name="Simpson J.R."/>
            <person name="Lauterbach L."/>
            <person name="Steele A.D."/>
            <person name="Gui C."/>
            <person name="Meng S."/>
            <person name="Li G."/>
            <person name="Viehrig K."/>
            <person name="Ye F."/>
            <person name="Su P."/>
            <person name="Kiefer A.F."/>
            <person name="Nichols A."/>
            <person name="Cepeda A.J."/>
            <person name="Yan W."/>
            <person name="Fan B."/>
            <person name="Jiang Y."/>
            <person name="Adhikari A."/>
            <person name="Zheng C.-J."/>
            <person name="Schuster L."/>
            <person name="Cowan T.M."/>
            <person name="Smanski M.J."/>
            <person name="Chevrette M.G."/>
            <person name="De Carvalho L.P.S."/>
            <person name="Shen B."/>
        </authorList>
    </citation>
    <scope>NUCLEOTIDE SEQUENCE [LARGE SCALE GENOMIC DNA]</scope>
    <source>
        <strain evidence="2 3">NPDC048229</strain>
    </source>
</reference>
<accession>A0ABW7C471</accession>
<gene>
    <name evidence="2" type="ORF">ACGFYS_30050</name>
</gene>
<evidence type="ECO:0000313" key="3">
    <source>
        <dbReference type="Proteomes" id="UP001604282"/>
    </source>
</evidence>
<proteinExistence type="predicted"/>
<name>A0ABW7C471_9ACTN</name>
<dbReference type="EMBL" id="JBICZW010000027">
    <property type="protein sequence ID" value="MFG3193171.1"/>
    <property type="molecule type" value="Genomic_DNA"/>
</dbReference>
<comment type="caution">
    <text evidence="2">The sequence shown here is derived from an EMBL/GenBank/DDBJ whole genome shotgun (WGS) entry which is preliminary data.</text>
</comment>
<protein>
    <submittedName>
        <fullName evidence="2">Uncharacterized protein</fullName>
    </submittedName>
</protein>
<dbReference type="Proteomes" id="UP001604282">
    <property type="component" value="Unassembled WGS sequence"/>
</dbReference>
<dbReference type="RefSeq" id="WP_189853965.1">
    <property type="nucleotide sequence ID" value="NZ_BMVV01000061.1"/>
</dbReference>
<keyword evidence="3" id="KW-1185">Reference proteome</keyword>
<evidence type="ECO:0000313" key="2">
    <source>
        <dbReference type="EMBL" id="MFG3193171.1"/>
    </source>
</evidence>